<evidence type="ECO:0000256" key="1">
    <source>
        <dbReference type="SAM" id="MobiDB-lite"/>
    </source>
</evidence>
<keyword evidence="4" id="KW-1185">Reference proteome</keyword>
<feature type="compositionally biased region" description="Acidic residues" evidence="1">
    <location>
        <begin position="411"/>
        <end position="422"/>
    </location>
</feature>
<feature type="region of interest" description="Disordered" evidence="1">
    <location>
        <begin position="210"/>
        <end position="236"/>
    </location>
</feature>
<proteinExistence type="predicted"/>
<accession>A0A2S6CLS2</accession>
<dbReference type="CDD" id="cd09917">
    <property type="entry name" value="F-box_SF"/>
    <property type="match status" value="1"/>
</dbReference>
<organism evidence="3 4">
    <name type="scientific">Cercospora berteroae</name>
    <dbReference type="NCBI Taxonomy" id="357750"/>
    <lineage>
        <taxon>Eukaryota</taxon>
        <taxon>Fungi</taxon>
        <taxon>Dikarya</taxon>
        <taxon>Ascomycota</taxon>
        <taxon>Pezizomycotina</taxon>
        <taxon>Dothideomycetes</taxon>
        <taxon>Dothideomycetidae</taxon>
        <taxon>Mycosphaerellales</taxon>
        <taxon>Mycosphaerellaceae</taxon>
        <taxon>Cercospora</taxon>
    </lineage>
</organism>
<evidence type="ECO:0000313" key="4">
    <source>
        <dbReference type="Proteomes" id="UP000237631"/>
    </source>
</evidence>
<dbReference type="InterPro" id="IPR037129">
    <property type="entry name" value="XPA_sf"/>
</dbReference>
<keyword evidence="2" id="KW-0812">Transmembrane</keyword>
<protein>
    <recommendedName>
        <fullName evidence="5">F-box domain-containing protein</fullName>
    </recommendedName>
</protein>
<reference evidence="4" key="1">
    <citation type="journal article" date="2017" name="bioRxiv">
        <title>Conservation of a gene cluster reveals novel cercosporin biosynthetic mechanisms and extends production to the genus Colletotrichum.</title>
        <authorList>
            <person name="de Jonge R."/>
            <person name="Ebert M.K."/>
            <person name="Huitt-Roehl C.R."/>
            <person name="Pal P."/>
            <person name="Suttle J.C."/>
            <person name="Spanner R.E."/>
            <person name="Neubauer J.D."/>
            <person name="Jurick W.M.II."/>
            <person name="Stott K.A."/>
            <person name="Secor G.A."/>
            <person name="Thomma B.P.H.J."/>
            <person name="Van de Peer Y."/>
            <person name="Townsend C.A."/>
            <person name="Bolton M.D."/>
        </authorList>
    </citation>
    <scope>NUCLEOTIDE SEQUENCE [LARGE SCALE GENOMIC DNA]</scope>
    <source>
        <strain evidence="4">CBS538.71</strain>
    </source>
</reference>
<dbReference type="EMBL" id="PNEN01000230">
    <property type="protein sequence ID" value="PPJ60688.1"/>
    <property type="molecule type" value="Genomic_DNA"/>
</dbReference>
<dbReference type="STRING" id="357750.A0A2S6CLS2"/>
<gene>
    <name evidence="3" type="ORF">CBER1_03449</name>
</gene>
<dbReference type="Proteomes" id="UP000237631">
    <property type="component" value="Unassembled WGS sequence"/>
</dbReference>
<name>A0A2S6CLS2_9PEZI</name>
<evidence type="ECO:0008006" key="5">
    <source>
        <dbReference type="Google" id="ProtNLM"/>
    </source>
</evidence>
<keyword evidence="2" id="KW-1133">Transmembrane helix</keyword>
<evidence type="ECO:0000256" key="2">
    <source>
        <dbReference type="SAM" id="Phobius"/>
    </source>
</evidence>
<evidence type="ECO:0000313" key="3">
    <source>
        <dbReference type="EMBL" id="PPJ60688.1"/>
    </source>
</evidence>
<comment type="caution">
    <text evidence="3">The sequence shown here is derived from an EMBL/GenBank/DDBJ whole genome shotgun (WGS) entry which is preliminary data.</text>
</comment>
<dbReference type="OrthoDB" id="5313288at2759"/>
<sequence length="434" mass="49703">MNMASFMGNKFIFSKGYAALEHDDEEKYQDVRPENDELLNGPPQTRWARLGGIAKLVFRSPAGRIVALLALLTLSAPLIFKAFSRVLFGGSMDILDEVLARLISQAKHDDIKISQAEDDDINEWMATMAVKRRPPQSPPPVDHLTALPSELLQNIISYLFPTHKPDKVLLRNQPRTTPHDLEHLSNTCRTLHHEVHAWAQHFLLHHQPITKFKPPQNAPPSTKRKKQTSKTPVMSQTNYLRNRNRSSQALLTWSTSKCTFCGKPSSRSAILMNGLNCCSTCDSTHWPDKITKTTALKEYDLKPYHLDTSLAEEWEPAQLIWTWAKKVRYGVYICQGAPTTMFLRKDVEVRAREVHGQDWEEHLARKKEGRVKRREKWAENKKRKLVEEERRLREEERKRGEEAIVVGDLSDEDDEGSFDVETGEAGAKDVIVID</sequence>
<feature type="transmembrane region" description="Helical" evidence="2">
    <location>
        <begin position="65"/>
        <end position="83"/>
    </location>
</feature>
<dbReference type="AlphaFoldDB" id="A0A2S6CLS2"/>
<dbReference type="Gene3D" id="3.90.530.10">
    <property type="entry name" value="XPA C-terminal domain"/>
    <property type="match status" value="1"/>
</dbReference>
<feature type="region of interest" description="Disordered" evidence="1">
    <location>
        <begin position="411"/>
        <end position="434"/>
    </location>
</feature>
<keyword evidence="2" id="KW-0472">Membrane</keyword>